<dbReference type="OrthoDB" id="5093543at2759"/>
<dbReference type="PROSITE" id="PS51892">
    <property type="entry name" value="SUBTILASE"/>
    <property type="match status" value="1"/>
</dbReference>
<dbReference type="eggNOG" id="ENOG502S098">
    <property type="taxonomic scope" value="Eukaryota"/>
</dbReference>
<evidence type="ECO:0000256" key="3">
    <source>
        <dbReference type="ARBA" id="ARBA00022801"/>
    </source>
</evidence>
<feature type="region of interest" description="Disordered" evidence="6">
    <location>
        <begin position="622"/>
        <end position="661"/>
    </location>
</feature>
<keyword evidence="2 5" id="KW-0645">Protease</keyword>
<dbReference type="Pfam" id="PF00082">
    <property type="entry name" value="Peptidase_S8"/>
    <property type="match status" value="1"/>
</dbReference>
<evidence type="ECO:0000313" key="9">
    <source>
        <dbReference type="Proteomes" id="UP000001056"/>
    </source>
</evidence>
<dbReference type="GO" id="GO:0006508">
    <property type="term" value="P:proteolysis"/>
    <property type="evidence" value="ECO:0007669"/>
    <property type="project" value="UniProtKB-KW"/>
</dbReference>
<dbReference type="EMBL" id="CH408029">
    <property type="protein sequence ID" value="EAQ92773.1"/>
    <property type="molecule type" value="Genomic_DNA"/>
</dbReference>
<feature type="domain" description="Peptidase S8/S53" evidence="7">
    <location>
        <begin position="695"/>
        <end position="922"/>
    </location>
</feature>
<dbReference type="PANTHER" id="PTHR43399">
    <property type="entry name" value="SUBTILISIN-RELATED"/>
    <property type="match status" value="1"/>
</dbReference>
<keyword evidence="3 5" id="KW-0378">Hydrolase</keyword>
<evidence type="ECO:0000256" key="2">
    <source>
        <dbReference type="ARBA" id="ARBA00022670"/>
    </source>
</evidence>
<proteinExistence type="inferred from homology"/>
<feature type="compositionally biased region" description="Polar residues" evidence="6">
    <location>
        <begin position="376"/>
        <end position="386"/>
    </location>
</feature>
<dbReference type="InterPro" id="IPR051048">
    <property type="entry name" value="Peptidase_S8/S53_subtilisin"/>
</dbReference>
<feature type="region of interest" description="Disordered" evidence="6">
    <location>
        <begin position="263"/>
        <end position="359"/>
    </location>
</feature>
<evidence type="ECO:0000259" key="7">
    <source>
        <dbReference type="Pfam" id="PF00082"/>
    </source>
</evidence>
<dbReference type="AlphaFoldDB" id="Q2HFJ6"/>
<evidence type="ECO:0000256" key="4">
    <source>
        <dbReference type="ARBA" id="ARBA00022825"/>
    </source>
</evidence>
<dbReference type="InterPro" id="IPR036852">
    <property type="entry name" value="Peptidase_S8/S53_dom_sf"/>
</dbReference>
<keyword evidence="9" id="KW-1185">Reference proteome</keyword>
<gene>
    <name evidence="8" type="ORF">CHGG_01008</name>
</gene>
<dbReference type="Gene3D" id="1.25.40.20">
    <property type="entry name" value="Ankyrin repeat-containing domain"/>
    <property type="match status" value="1"/>
</dbReference>
<accession>Q2HFJ6</accession>
<dbReference type="SUPFAM" id="SSF52743">
    <property type="entry name" value="Subtilisin-like"/>
    <property type="match status" value="1"/>
</dbReference>
<protein>
    <recommendedName>
        <fullName evidence="7">Peptidase S8/S53 domain-containing protein</fullName>
    </recommendedName>
</protein>
<dbReference type="InParanoid" id="Q2HFJ6"/>
<feature type="region of interest" description="Disordered" evidence="6">
    <location>
        <begin position="371"/>
        <end position="402"/>
    </location>
</feature>
<evidence type="ECO:0000256" key="1">
    <source>
        <dbReference type="ARBA" id="ARBA00011073"/>
    </source>
</evidence>
<name>Q2HFJ6_CHAGB</name>
<dbReference type="Gene3D" id="3.40.50.200">
    <property type="entry name" value="Peptidase S8/S53 domain"/>
    <property type="match status" value="1"/>
</dbReference>
<evidence type="ECO:0000256" key="5">
    <source>
        <dbReference type="PROSITE-ProRule" id="PRU01240"/>
    </source>
</evidence>
<dbReference type="VEuPathDB" id="FungiDB:CHGG_01008"/>
<feature type="active site" description="Charge relay system" evidence="5">
    <location>
        <position position="701"/>
    </location>
</feature>
<dbReference type="InterPro" id="IPR015500">
    <property type="entry name" value="Peptidase_S8_subtilisin-rel"/>
</dbReference>
<keyword evidence="4 5" id="KW-0720">Serine protease</keyword>
<dbReference type="InterPro" id="IPR036770">
    <property type="entry name" value="Ankyrin_rpt-contain_sf"/>
</dbReference>
<dbReference type="InterPro" id="IPR002110">
    <property type="entry name" value="Ankyrin_rpt"/>
</dbReference>
<evidence type="ECO:0000313" key="8">
    <source>
        <dbReference type="EMBL" id="EAQ92773.1"/>
    </source>
</evidence>
<dbReference type="PRINTS" id="PR00723">
    <property type="entry name" value="SUBTILISIN"/>
</dbReference>
<dbReference type="SUPFAM" id="SSF48403">
    <property type="entry name" value="Ankyrin repeat"/>
    <property type="match status" value="1"/>
</dbReference>
<reference evidence="9" key="1">
    <citation type="journal article" date="2015" name="Genome Announc.">
        <title>Draft genome sequence of the cellulolytic fungus Chaetomium globosum.</title>
        <authorList>
            <person name="Cuomo C.A."/>
            <person name="Untereiner W.A."/>
            <person name="Ma L.-J."/>
            <person name="Grabherr M."/>
            <person name="Birren B.W."/>
        </authorList>
    </citation>
    <scope>NUCLEOTIDE SEQUENCE [LARGE SCALE GENOMIC DNA]</scope>
    <source>
        <strain evidence="9">ATCC 6205 / CBS 148.51 / DSM 1962 / NBRC 6347 / NRRL 1970</strain>
    </source>
</reference>
<dbReference type="GeneID" id="4387459"/>
<sequence>MIARQEQPLSNQTDDESDLDLGDDNDFPETAEISGGTEDEVKKAFDRDLRDARDFARQTFANDKEKKKAQMEFVKIRQEGWKRQTEKERRNFLHVLAYYDHTQRPTLQWLMVRAILKLPELMRVLDSSKRTPLTVALSVGNEMFVHATCKNVTDETRKRIGEYLKAECVEHDNDREITCLHVAISANFKPELTAIIISFVPEEMFSVVDFKGRTPLHLAVEFDKCCKTQISIVTQLLHRGPAALDVRTLPDLWKRTHSVFQHHENTRRAAENTSQARNAMKKRQEDAKRADRETDAKIKEAVEMTTAPTKSLHGHGEPRSTAAPGRAIIETGGHGIGGKSFAPGAASPVPHGSGKAPPPLLRVATVNLEVAGGNESGSRGPSSPSTAKGMGPPIDREQERGESADEIKEMLKMVYLRVKKPHEAAHYLHIQDEKEKELWFDFGPPRASSITQEEFRKHFGHLQFDKVLQYVAFPRVELKQQGDALPASEWSQGRRDMTFFFDWLRRKGVQRIIKVIVDDIGLPPHSDEAIEEALQPFGPEILDWRRLDLDPVTLQRVGKNLREVHLQWSGRNTVLRSWSEAEGLAKTPTLESIHILQTEGLSSNERTKKNLSDFKDRLYASWPEDRPKPTVHLPEAANTSRSRASGQPGAFQPSQQQEPSIDPHRWMQCMEEFASCFRQIKGLNDQRSEPALNPVTVALIDDGADITHPELNGKKFRGKSLHEYVDGSGWRVSPYWHSASGHGTLMARLIHRICPSAIIYIIKLQTWIPVGSNKLQIQPQSAIQAIEHAIEQGVQIISMSWTMKPPESAPVRNAFDTAIHRAKGILLFCSASDQGKFQDFTYPHASNPNGSFRIGAAKNTGSMADFVGDAHELNFILPGHNVVVNDRAYADVKDKDFQEFASHTGSSVATALAAGLAALVMECVRLGVFYTEEMKLWEPSLAIHKEDLLAIRDRDAMGYALSSIGVNRQTDNKYIEVWDTFSGVAQRLKYENMRQDQLEIIAGLARMFLRKGVKTTGTTMGY</sequence>
<feature type="compositionally biased region" description="Basic and acidic residues" evidence="6">
    <location>
        <begin position="282"/>
        <end position="302"/>
    </location>
</feature>
<organism evidence="8 9">
    <name type="scientific">Chaetomium globosum (strain ATCC 6205 / CBS 148.51 / DSM 1962 / NBRC 6347 / NRRL 1970)</name>
    <name type="common">Soil fungus</name>
    <dbReference type="NCBI Taxonomy" id="306901"/>
    <lineage>
        <taxon>Eukaryota</taxon>
        <taxon>Fungi</taxon>
        <taxon>Dikarya</taxon>
        <taxon>Ascomycota</taxon>
        <taxon>Pezizomycotina</taxon>
        <taxon>Sordariomycetes</taxon>
        <taxon>Sordariomycetidae</taxon>
        <taxon>Sordariales</taxon>
        <taxon>Chaetomiaceae</taxon>
        <taxon>Chaetomium</taxon>
    </lineage>
</organism>
<dbReference type="Pfam" id="PF00023">
    <property type="entry name" value="Ank"/>
    <property type="match status" value="1"/>
</dbReference>
<feature type="active site" description="Charge relay system" evidence="5">
    <location>
        <position position="907"/>
    </location>
</feature>
<dbReference type="OMA" id="HKWMECM"/>
<feature type="region of interest" description="Disordered" evidence="6">
    <location>
        <begin position="1"/>
        <end position="42"/>
    </location>
</feature>
<dbReference type="PANTHER" id="PTHR43399:SF4">
    <property type="entry name" value="CELL WALL-ASSOCIATED PROTEASE"/>
    <property type="match status" value="1"/>
</dbReference>
<evidence type="ECO:0000256" key="6">
    <source>
        <dbReference type="SAM" id="MobiDB-lite"/>
    </source>
</evidence>
<feature type="compositionally biased region" description="Acidic residues" evidence="6">
    <location>
        <begin position="13"/>
        <end position="29"/>
    </location>
</feature>
<dbReference type="RefSeq" id="XP_001220229.1">
    <property type="nucleotide sequence ID" value="XM_001220228.1"/>
</dbReference>
<dbReference type="HOGENOM" id="CLU_006016_0_1_1"/>
<dbReference type="CDD" id="cd07491">
    <property type="entry name" value="Peptidases_S8_7"/>
    <property type="match status" value="1"/>
</dbReference>
<comment type="similarity">
    <text evidence="1 5">Belongs to the peptidase S8 family.</text>
</comment>
<dbReference type="Proteomes" id="UP000001056">
    <property type="component" value="Unassembled WGS sequence"/>
</dbReference>
<dbReference type="InterPro" id="IPR000209">
    <property type="entry name" value="Peptidase_S8/S53_dom"/>
</dbReference>
<feature type="active site" description="Charge relay system" evidence="5">
    <location>
        <position position="742"/>
    </location>
</feature>
<dbReference type="GO" id="GO:0004252">
    <property type="term" value="F:serine-type endopeptidase activity"/>
    <property type="evidence" value="ECO:0007669"/>
    <property type="project" value="UniProtKB-UniRule"/>
</dbReference>